<dbReference type="GeneID" id="68097776"/>
<gene>
    <name evidence="6" type="ORF">C9374_005321</name>
</gene>
<evidence type="ECO:0000256" key="5">
    <source>
        <dbReference type="SAM" id="Phobius"/>
    </source>
</evidence>
<feature type="transmembrane region" description="Helical" evidence="5">
    <location>
        <begin position="25"/>
        <end position="44"/>
    </location>
</feature>
<accession>A0AA88GKN9</accession>
<feature type="transmembrane region" description="Helical" evidence="5">
    <location>
        <begin position="56"/>
        <end position="76"/>
    </location>
</feature>
<dbReference type="RefSeq" id="XP_044548420.1">
    <property type="nucleotide sequence ID" value="XM_044695059.1"/>
</dbReference>
<name>A0AA88GKN9_NAELO</name>
<comment type="subcellular location">
    <subcellularLocation>
        <location evidence="1">Membrane</location>
        <topology evidence="1">Multi-pass membrane protein</topology>
    </subcellularLocation>
</comment>
<dbReference type="PANTHER" id="PTHR21676">
    <property type="entry name" value="PROTEIN STUM"/>
    <property type="match status" value="1"/>
</dbReference>
<keyword evidence="4 5" id="KW-0472">Membrane</keyword>
<sequence length="100" mass="11412">MLQFKHELQIFKTFNKYVPKLKGKWPLTVLLLNIFLPGVGTLVAGCVTSKKKKVKFCIIFGLLQMLLSVVLFGWAWSVFWGVFMFKRSTGIGKFVPDVNV</sequence>
<dbReference type="Proteomes" id="UP000816034">
    <property type="component" value="Unassembled WGS sequence"/>
</dbReference>
<protein>
    <submittedName>
        <fullName evidence="6">Uncharacterized protein</fullName>
    </submittedName>
</protein>
<keyword evidence="2 5" id="KW-0812">Transmembrane</keyword>
<keyword evidence="3 5" id="KW-1133">Transmembrane helix</keyword>
<dbReference type="EMBL" id="PYSW02000023">
    <property type="protein sequence ID" value="KAG2382741.1"/>
    <property type="molecule type" value="Genomic_DNA"/>
</dbReference>
<organism evidence="6 7">
    <name type="scientific">Naegleria lovaniensis</name>
    <name type="common">Amoeba</name>
    <dbReference type="NCBI Taxonomy" id="51637"/>
    <lineage>
        <taxon>Eukaryota</taxon>
        <taxon>Discoba</taxon>
        <taxon>Heterolobosea</taxon>
        <taxon>Tetramitia</taxon>
        <taxon>Eutetramitia</taxon>
        <taxon>Vahlkampfiidae</taxon>
        <taxon>Naegleria</taxon>
    </lineage>
</organism>
<dbReference type="PANTHER" id="PTHR21676:SF1">
    <property type="entry name" value="PROTEIN STUM HOMOLOG"/>
    <property type="match status" value="1"/>
</dbReference>
<evidence type="ECO:0000313" key="6">
    <source>
        <dbReference type="EMBL" id="KAG2382741.1"/>
    </source>
</evidence>
<dbReference type="InterPro" id="IPR026673">
    <property type="entry name" value="SPEC3/Stum"/>
</dbReference>
<dbReference type="GO" id="GO:0016020">
    <property type="term" value="C:membrane"/>
    <property type="evidence" value="ECO:0007669"/>
    <property type="project" value="UniProtKB-SubCell"/>
</dbReference>
<proteinExistence type="predicted"/>
<comment type="caution">
    <text evidence="6">The sequence shown here is derived from an EMBL/GenBank/DDBJ whole genome shotgun (WGS) entry which is preliminary data.</text>
</comment>
<evidence type="ECO:0000256" key="2">
    <source>
        <dbReference type="ARBA" id="ARBA00022692"/>
    </source>
</evidence>
<reference evidence="6 7" key="1">
    <citation type="journal article" date="2018" name="BMC Genomics">
        <title>The genome of Naegleria lovaniensis, the basis for a comparative approach to unravel pathogenicity factors of the human pathogenic amoeba N. fowleri.</title>
        <authorList>
            <person name="Liechti N."/>
            <person name="Schurch N."/>
            <person name="Bruggmann R."/>
            <person name="Wittwer M."/>
        </authorList>
    </citation>
    <scope>NUCLEOTIDE SEQUENCE [LARGE SCALE GENOMIC DNA]</scope>
    <source>
        <strain evidence="6 7">ATCC 30569</strain>
    </source>
</reference>
<evidence type="ECO:0000313" key="7">
    <source>
        <dbReference type="Proteomes" id="UP000816034"/>
    </source>
</evidence>
<evidence type="ECO:0000256" key="3">
    <source>
        <dbReference type="ARBA" id="ARBA00022989"/>
    </source>
</evidence>
<keyword evidence="7" id="KW-1185">Reference proteome</keyword>
<dbReference type="AlphaFoldDB" id="A0AA88GKN9"/>
<dbReference type="Pfam" id="PF15795">
    <property type="entry name" value="Spec3"/>
    <property type="match status" value="1"/>
</dbReference>
<evidence type="ECO:0000256" key="4">
    <source>
        <dbReference type="ARBA" id="ARBA00023136"/>
    </source>
</evidence>
<evidence type="ECO:0000256" key="1">
    <source>
        <dbReference type="ARBA" id="ARBA00004141"/>
    </source>
</evidence>